<dbReference type="KEGG" id="vg:29063108"/>
<dbReference type="RefSeq" id="YP_009281011.1">
    <property type="nucleotide sequence ID" value="NC_031027.1"/>
</dbReference>
<accession>A0A143FMW8</accession>
<dbReference type="EMBL" id="KU737350">
    <property type="protein sequence ID" value="AMW63128.1"/>
    <property type="molecule type" value="Genomic_DNA"/>
</dbReference>
<evidence type="ECO:0000313" key="1">
    <source>
        <dbReference type="EMBL" id="AMW63128.1"/>
    </source>
</evidence>
<protein>
    <submittedName>
        <fullName evidence="1">Uncharacterized protein</fullName>
    </submittedName>
</protein>
<reference evidence="2" key="1">
    <citation type="submission" date="2016-02" db="EMBL/GenBank/DDBJ databases">
        <authorList>
            <person name="Galindez B."/>
            <person name="Foltz S."/>
            <person name="Bersano I."/>
            <person name="Hermes F."/>
            <person name="Dandamudi K."/>
            <person name="Shi R."/>
            <person name="Carvalho R."/>
            <person name="Koparde V.N."/>
            <person name="Lee V."/>
            <person name="Buck G."/>
            <person name="Serrano M.G."/>
            <person name="Johnson A."/>
        </authorList>
    </citation>
    <scope>NUCLEOTIDE SEQUENCE [LARGE SCALE GENOMIC DNA]</scope>
</reference>
<name>A0A143FMW8_9CAUD</name>
<dbReference type="Proteomes" id="UP000201239">
    <property type="component" value="Segment"/>
</dbReference>
<sequence>MHVRRSSMAKWVRVEYTETIRSDCYVKADSIDEVKDLIRAGKTYEDDILEADLTLDNVVTMSDKEIEEAGL</sequence>
<dbReference type="GeneID" id="29063108"/>
<gene>
    <name evidence="1" type="ORF">SAGEFAYGE_208</name>
</gene>
<evidence type="ECO:0000313" key="2">
    <source>
        <dbReference type="Proteomes" id="UP000201239"/>
    </source>
</evidence>
<organism evidence="1 2">
    <name type="scientific">Bacillus phage SageFayge</name>
    <dbReference type="NCBI Taxonomy" id="1805954"/>
    <lineage>
        <taxon>Viruses</taxon>
        <taxon>Duplodnaviria</taxon>
        <taxon>Heunggongvirae</taxon>
        <taxon>Uroviricota</taxon>
        <taxon>Caudoviricetes</taxon>
        <taxon>Herelleviridae</taxon>
        <taxon>Bastillevirinae</taxon>
        <taxon>Wphvirus</taxon>
        <taxon>Wphvirus megatron</taxon>
    </lineage>
</organism>
<proteinExistence type="predicted"/>